<protein>
    <recommendedName>
        <fullName evidence="9">Cytochrome C oxidase subunit IV</fullName>
    </recommendedName>
</protein>
<evidence type="ECO:0008006" key="9">
    <source>
        <dbReference type="Google" id="ProtNLM"/>
    </source>
</evidence>
<keyword evidence="4 6" id="KW-1133">Transmembrane helix</keyword>
<comment type="caution">
    <text evidence="7">The sequence shown here is derived from an EMBL/GenBank/DDBJ whole genome shotgun (WGS) entry which is preliminary data.</text>
</comment>
<evidence type="ECO:0000256" key="6">
    <source>
        <dbReference type="SAM" id="Phobius"/>
    </source>
</evidence>
<sequence>MRKSLLALVIWGYLIFTAILETLLALTQQKIVLALIFALVVSQLTLLARYFMHLDSENRYLRWIFVTSLMFALGLLTGVLTSLV</sequence>
<evidence type="ECO:0000256" key="3">
    <source>
        <dbReference type="ARBA" id="ARBA00022692"/>
    </source>
</evidence>
<evidence type="ECO:0000256" key="5">
    <source>
        <dbReference type="ARBA" id="ARBA00023136"/>
    </source>
</evidence>
<keyword evidence="3 6" id="KW-0812">Transmembrane</keyword>
<reference evidence="7 8" key="1">
    <citation type="submission" date="2017-04" db="EMBL/GenBank/DDBJ databases">
        <title>Novel microbial lineages endemic to geothermal iron-oxide mats fill important gaps in the evolutionary history of Archaea.</title>
        <authorList>
            <person name="Jay Z.J."/>
            <person name="Beam J.P."/>
            <person name="Dlakic M."/>
            <person name="Rusch D.B."/>
            <person name="Kozubal M.A."/>
            <person name="Inskeep W.P."/>
        </authorList>
    </citation>
    <scope>NUCLEOTIDE SEQUENCE [LARGE SCALE GENOMIC DNA]</scope>
    <source>
        <strain evidence="7">ECH_B_SAG-F08</strain>
    </source>
</reference>
<keyword evidence="5 6" id="KW-0472">Membrane</keyword>
<accession>A0A2R6BFY0</accession>
<dbReference type="Pfam" id="PF03626">
    <property type="entry name" value="COX4_pro"/>
    <property type="match status" value="1"/>
</dbReference>
<dbReference type="InterPro" id="IPR005171">
    <property type="entry name" value="Cyt_c_oxidase_su4_prok"/>
</dbReference>
<feature type="transmembrane region" description="Helical" evidence="6">
    <location>
        <begin position="5"/>
        <end position="25"/>
    </location>
</feature>
<feature type="transmembrane region" description="Helical" evidence="6">
    <location>
        <begin position="63"/>
        <end position="83"/>
    </location>
</feature>
<gene>
    <name evidence="7" type="ORF">B9Q11_03985</name>
</gene>
<dbReference type="GO" id="GO:0005886">
    <property type="term" value="C:plasma membrane"/>
    <property type="evidence" value="ECO:0007669"/>
    <property type="project" value="UniProtKB-SubCell"/>
</dbReference>
<evidence type="ECO:0000256" key="1">
    <source>
        <dbReference type="ARBA" id="ARBA00004651"/>
    </source>
</evidence>
<proteinExistence type="predicted"/>
<name>A0A2R6BFY0_9ARCH</name>
<evidence type="ECO:0000313" key="8">
    <source>
        <dbReference type="Proteomes" id="UP000240381"/>
    </source>
</evidence>
<keyword evidence="2" id="KW-1003">Cell membrane</keyword>
<dbReference type="AlphaFoldDB" id="A0A2R6BFY0"/>
<dbReference type="Proteomes" id="UP000240381">
    <property type="component" value="Unassembled WGS sequence"/>
</dbReference>
<evidence type="ECO:0000256" key="2">
    <source>
        <dbReference type="ARBA" id="ARBA00022475"/>
    </source>
</evidence>
<organism evidence="7 8">
    <name type="scientific">Candidatus Marsarchaeota G2 archaeon ECH_B_SAG-F08</name>
    <dbReference type="NCBI Taxonomy" id="1978165"/>
    <lineage>
        <taxon>Archaea</taxon>
        <taxon>Candidatus Marsarchaeota</taxon>
        <taxon>Candidatus Marsarchaeota group 2</taxon>
    </lineage>
</organism>
<evidence type="ECO:0000313" key="7">
    <source>
        <dbReference type="EMBL" id="PSN97553.1"/>
    </source>
</evidence>
<feature type="transmembrane region" description="Helical" evidence="6">
    <location>
        <begin position="31"/>
        <end position="51"/>
    </location>
</feature>
<evidence type="ECO:0000256" key="4">
    <source>
        <dbReference type="ARBA" id="ARBA00022989"/>
    </source>
</evidence>
<comment type="subcellular location">
    <subcellularLocation>
        <location evidence="1">Cell membrane</location>
        <topology evidence="1">Multi-pass membrane protein</topology>
    </subcellularLocation>
</comment>
<dbReference type="EMBL" id="NEXM01000055">
    <property type="protein sequence ID" value="PSN97553.1"/>
    <property type="molecule type" value="Genomic_DNA"/>
</dbReference>